<organism evidence="4 5">
    <name type="scientific">Chryseomicrobium excrementi</name>
    <dbReference type="NCBI Taxonomy" id="2041346"/>
    <lineage>
        <taxon>Bacteria</taxon>
        <taxon>Bacillati</taxon>
        <taxon>Bacillota</taxon>
        <taxon>Bacilli</taxon>
        <taxon>Bacillales</taxon>
        <taxon>Caryophanaceae</taxon>
        <taxon>Chryseomicrobium</taxon>
    </lineage>
</organism>
<evidence type="ECO:0000259" key="3">
    <source>
        <dbReference type="PROSITE" id="PS50977"/>
    </source>
</evidence>
<dbReference type="Pfam" id="PF00440">
    <property type="entry name" value="TetR_N"/>
    <property type="match status" value="1"/>
</dbReference>
<evidence type="ECO:0000256" key="1">
    <source>
        <dbReference type="ARBA" id="ARBA00023125"/>
    </source>
</evidence>
<dbReference type="GO" id="GO:0003677">
    <property type="term" value="F:DNA binding"/>
    <property type="evidence" value="ECO:0007669"/>
    <property type="project" value="UniProtKB-UniRule"/>
</dbReference>
<dbReference type="AlphaFoldDB" id="A0A2M9EXS9"/>
<dbReference type="PANTHER" id="PTHR43479:SF7">
    <property type="entry name" value="TETR-FAMILY TRANSCRIPTIONAL REGULATOR"/>
    <property type="match status" value="1"/>
</dbReference>
<sequence length="183" mass="20994">MEQLKVDPRVVRTRKLILNAFIHLSETKEFKDISVKDVTTEAQINRATFYYHFQDIYDLLEKSLSEVLSVKMPEVTSWNGDTLVALFSAITDFQASLSTRCHRGYEDTIARIIRDQIEVVLVRLLSAEANYLSKETISLLATITSWSLYGASMEWKRTQSLSAEEFIRPILPHLVAIPLIQTQ</sequence>
<dbReference type="Proteomes" id="UP000228680">
    <property type="component" value="Unassembled WGS sequence"/>
</dbReference>
<evidence type="ECO:0000313" key="4">
    <source>
        <dbReference type="EMBL" id="PJK16027.1"/>
    </source>
</evidence>
<evidence type="ECO:0000256" key="2">
    <source>
        <dbReference type="PROSITE-ProRule" id="PRU00335"/>
    </source>
</evidence>
<keyword evidence="5" id="KW-1185">Reference proteome</keyword>
<dbReference type="InterPro" id="IPR009057">
    <property type="entry name" value="Homeodomain-like_sf"/>
</dbReference>
<evidence type="ECO:0000313" key="5">
    <source>
        <dbReference type="Proteomes" id="UP000228680"/>
    </source>
</evidence>
<comment type="caution">
    <text evidence="4">The sequence shown here is derived from an EMBL/GenBank/DDBJ whole genome shotgun (WGS) entry which is preliminary data.</text>
</comment>
<feature type="DNA-binding region" description="H-T-H motif" evidence="2">
    <location>
        <begin position="34"/>
        <end position="53"/>
    </location>
</feature>
<name>A0A2M9EXS9_9BACL</name>
<dbReference type="InterPro" id="IPR050624">
    <property type="entry name" value="HTH-type_Tx_Regulator"/>
</dbReference>
<protein>
    <submittedName>
        <fullName evidence="4">TetR family transcriptional regulator</fullName>
    </submittedName>
</protein>
<reference evidence="4 5" key="1">
    <citation type="submission" date="2017-10" db="EMBL/GenBank/DDBJ databases">
        <title>Draft genome of Chryseomicrobium casticus sp. nov.</title>
        <authorList>
            <person name="Chakraborty R."/>
            <person name="Saha T."/>
        </authorList>
    </citation>
    <scope>NUCLEOTIDE SEQUENCE [LARGE SCALE GENOMIC DNA]</scope>
    <source>
        <strain evidence="4 5">ET03</strain>
    </source>
</reference>
<dbReference type="SUPFAM" id="SSF46689">
    <property type="entry name" value="Homeodomain-like"/>
    <property type="match status" value="1"/>
</dbReference>
<dbReference type="OrthoDB" id="9810250at2"/>
<accession>A0A2M9EXS9</accession>
<dbReference type="InterPro" id="IPR001647">
    <property type="entry name" value="HTH_TetR"/>
</dbReference>
<gene>
    <name evidence="4" type="ORF">CQS04_12400</name>
</gene>
<dbReference type="Gene3D" id="1.10.357.10">
    <property type="entry name" value="Tetracycline Repressor, domain 2"/>
    <property type="match status" value="1"/>
</dbReference>
<dbReference type="PROSITE" id="PS50977">
    <property type="entry name" value="HTH_TETR_2"/>
    <property type="match status" value="1"/>
</dbReference>
<dbReference type="PANTHER" id="PTHR43479">
    <property type="entry name" value="ACREF/ENVCD OPERON REPRESSOR-RELATED"/>
    <property type="match status" value="1"/>
</dbReference>
<dbReference type="RefSeq" id="WP_100354432.1">
    <property type="nucleotide sequence ID" value="NZ_PCGR01000004.1"/>
</dbReference>
<feature type="domain" description="HTH tetR-type" evidence="3">
    <location>
        <begin position="11"/>
        <end position="71"/>
    </location>
</feature>
<keyword evidence="1 2" id="KW-0238">DNA-binding</keyword>
<proteinExistence type="predicted"/>
<dbReference type="EMBL" id="PCGR01000004">
    <property type="protein sequence ID" value="PJK16027.1"/>
    <property type="molecule type" value="Genomic_DNA"/>
</dbReference>